<dbReference type="PANTHER" id="PTHR43280:SF28">
    <property type="entry name" value="HTH-TYPE TRANSCRIPTIONAL ACTIVATOR RHAS"/>
    <property type="match status" value="1"/>
</dbReference>
<dbReference type="InterPro" id="IPR036163">
    <property type="entry name" value="HMA_dom_sf"/>
</dbReference>
<keyword evidence="6" id="KW-1185">Reference proteome</keyword>
<keyword evidence="3" id="KW-0804">Transcription</keyword>
<dbReference type="InterPro" id="IPR009057">
    <property type="entry name" value="Homeodomain-like_sf"/>
</dbReference>
<dbReference type="SUPFAM" id="SSF46689">
    <property type="entry name" value="Homeodomain-like"/>
    <property type="match status" value="1"/>
</dbReference>
<evidence type="ECO:0000256" key="1">
    <source>
        <dbReference type="ARBA" id="ARBA00023015"/>
    </source>
</evidence>
<dbReference type="SMART" id="SM00342">
    <property type="entry name" value="HTH_ARAC"/>
    <property type="match status" value="1"/>
</dbReference>
<dbReference type="Gene3D" id="1.10.10.60">
    <property type="entry name" value="Homeodomain-like"/>
    <property type="match status" value="1"/>
</dbReference>
<dbReference type="GO" id="GO:0043565">
    <property type="term" value="F:sequence-specific DNA binding"/>
    <property type="evidence" value="ECO:0007669"/>
    <property type="project" value="InterPro"/>
</dbReference>
<proteinExistence type="predicted"/>
<feature type="domain" description="HTH araC/xylS-type" evidence="4">
    <location>
        <begin position="76"/>
        <end position="174"/>
    </location>
</feature>
<dbReference type="Pfam" id="PF12833">
    <property type="entry name" value="HTH_18"/>
    <property type="match status" value="1"/>
</dbReference>
<evidence type="ECO:0000313" key="6">
    <source>
        <dbReference type="Proteomes" id="UP000249542"/>
    </source>
</evidence>
<dbReference type="GO" id="GO:0003700">
    <property type="term" value="F:DNA-binding transcription factor activity"/>
    <property type="evidence" value="ECO:0007669"/>
    <property type="project" value="InterPro"/>
</dbReference>
<protein>
    <submittedName>
        <fullName evidence="5">AraC-like DNA-binding protein</fullName>
    </submittedName>
</protein>
<dbReference type="RefSeq" id="WP_111541080.1">
    <property type="nucleotide sequence ID" value="NZ_QKYV01000004.1"/>
</dbReference>
<accession>A0A2W7IMX2</accession>
<dbReference type="GO" id="GO:0046872">
    <property type="term" value="F:metal ion binding"/>
    <property type="evidence" value="ECO:0007669"/>
    <property type="project" value="InterPro"/>
</dbReference>
<gene>
    <name evidence="5" type="ORF">LX95_01785</name>
</gene>
<organism evidence="5 6">
    <name type="scientific">Mesonia algae</name>
    <dbReference type="NCBI Taxonomy" id="213248"/>
    <lineage>
        <taxon>Bacteria</taxon>
        <taxon>Pseudomonadati</taxon>
        <taxon>Bacteroidota</taxon>
        <taxon>Flavobacteriia</taxon>
        <taxon>Flavobacteriales</taxon>
        <taxon>Flavobacteriaceae</taxon>
        <taxon>Mesonia</taxon>
    </lineage>
</organism>
<sequence>MKQEFYIKNMVCDRCKIAVQKAAESFQAKVEEIQLGRVLLETNHSFRFKEFKNALENNGFELIENPEIKLTEEIKIKLITFIEEHISEEKISTYLSKVLHKDYTVLSKTFKKIEEQTIEKYFIKLKIEKAKELIQMNKFSFSEIAYQLDYKTINHLSGQFKTITGTTMSDYKNNQDWNRTSLDKIV</sequence>
<evidence type="ECO:0000256" key="3">
    <source>
        <dbReference type="ARBA" id="ARBA00023163"/>
    </source>
</evidence>
<dbReference type="Proteomes" id="UP000249542">
    <property type="component" value="Unassembled WGS sequence"/>
</dbReference>
<dbReference type="SUPFAM" id="SSF55008">
    <property type="entry name" value="HMA, heavy metal-associated domain"/>
    <property type="match status" value="1"/>
</dbReference>
<dbReference type="EMBL" id="QKYV01000004">
    <property type="protein sequence ID" value="PZW40717.1"/>
    <property type="molecule type" value="Genomic_DNA"/>
</dbReference>
<keyword evidence="2 5" id="KW-0238">DNA-binding</keyword>
<reference evidence="5 6" key="1">
    <citation type="submission" date="2018-06" db="EMBL/GenBank/DDBJ databases">
        <title>Genomic Encyclopedia of Archaeal and Bacterial Type Strains, Phase II (KMG-II): from individual species to whole genera.</title>
        <authorList>
            <person name="Goeker M."/>
        </authorList>
    </citation>
    <scope>NUCLEOTIDE SEQUENCE [LARGE SCALE GENOMIC DNA]</scope>
    <source>
        <strain evidence="5 6">DSM 15361</strain>
    </source>
</reference>
<evidence type="ECO:0000259" key="4">
    <source>
        <dbReference type="PROSITE" id="PS01124"/>
    </source>
</evidence>
<name>A0A2W7IMX2_9FLAO</name>
<keyword evidence="1" id="KW-0805">Transcription regulation</keyword>
<comment type="caution">
    <text evidence="5">The sequence shown here is derived from an EMBL/GenBank/DDBJ whole genome shotgun (WGS) entry which is preliminary data.</text>
</comment>
<dbReference type="PROSITE" id="PS01124">
    <property type="entry name" value="HTH_ARAC_FAMILY_2"/>
    <property type="match status" value="1"/>
</dbReference>
<evidence type="ECO:0000256" key="2">
    <source>
        <dbReference type="ARBA" id="ARBA00023125"/>
    </source>
</evidence>
<dbReference type="AlphaFoldDB" id="A0A2W7IMX2"/>
<dbReference type="InterPro" id="IPR018060">
    <property type="entry name" value="HTH_AraC"/>
</dbReference>
<dbReference type="PANTHER" id="PTHR43280">
    <property type="entry name" value="ARAC-FAMILY TRANSCRIPTIONAL REGULATOR"/>
    <property type="match status" value="1"/>
</dbReference>
<evidence type="ECO:0000313" key="5">
    <source>
        <dbReference type="EMBL" id="PZW40717.1"/>
    </source>
</evidence>